<proteinExistence type="predicted"/>
<dbReference type="EMBL" id="CAJHUC010000391">
    <property type="protein sequence ID" value="CAD7695805.1"/>
    <property type="molecule type" value="Genomic_DNA"/>
</dbReference>
<reference evidence="2" key="1">
    <citation type="submission" date="2020-12" db="EMBL/GenBank/DDBJ databases">
        <authorList>
            <person name="Iha C."/>
        </authorList>
    </citation>
    <scope>NUCLEOTIDE SEQUENCE</scope>
</reference>
<protein>
    <submittedName>
        <fullName evidence="2">Uncharacterized protein</fullName>
    </submittedName>
</protein>
<keyword evidence="1" id="KW-0472">Membrane</keyword>
<organism evidence="2 3">
    <name type="scientific">Ostreobium quekettii</name>
    <dbReference type="NCBI Taxonomy" id="121088"/>
    <lineage>
        <taxon>Eukaryota</taxon>
        <taxon>Viridiplantae</taxon>
        <taxon>Chlorophyta</taxon>
        <taxon>core chlorophytes</taxon>
        <taxon>Ulvophyceae</taxon>
        <taxon>TCBD clade</taxon>
        <taxon>Bryopsidales</taxon>
        <taxon>Ostreobineae</taxon>
        <taxon>Ostreobiaceae</taxon>
        <taxon>Ostreobium</taxon>
    </lineage>
</organism>
<keyword evidence="1" id="KW-1133">Transmembrane helix</keyword>
<comment type="caution">
    <text evidence="2">The sequence shown here is derived from an EMBL/GenBank/DDBJ whole genome shotgun (WGS) entry which is preliminary data.</text>
</comment>
<dbReference type="Proteomes" id="UP000708148">
    <property type="component" value="Unassembled WGS sequence"/>
</dbReference>
<dbReference type="AlphaFoldDB" id="A0A8S1IQU7"/>
<sequence>MMESNTAMVDMGCATWTAGVLRLDERRRDSVGLDGAKRTSSIGSLSLGVAFGLGLLDGILMVEDTSFSNRGAGNWNGKRPGSITSWWYLAKLGPGCWACGFTWLCEDVFRI</sequence>
<gene>
    <name evidence="2" type="ORF">OSTQU699_LOCUS1166</name>
</gene>
<name>A0A8S1IQU7_9CHLO</name>
<evidence type="ECO:0000256" key="1">
    <source>
        <dbReference type="SAM" id="Phobius"/>
    </source>
</evidence>
<keyword evidence="1" id="KW-0812">Transmembrane</keyword>
<keyword evidence="3" id="KW-1185">Reference proteome</keyword>
<accession>A0A8S1IQU7</accession>
<evidence type="ECO:0000313" key="2">
    <source>
        <dbReference type="EMBL" id="CAD7695805.1"/>
    </source>
</evidence>
<evidence type="ECO:0000313" key="3">
    <source>
        <dbReference type="Proteomes" id="UP000708148"/>
    </source>
</evidence>
<feature type="transmembrane region" description="Helical" evidence="1">
    <location>
        <begin position="42"/>
        <end position="62"/>
    </location>
</feature>